<feature type="chain" id="PRO_5019218354" evidence="1">
    <location>
        <begin position="26"/>
        <end position="352"/>
    </location>
</feature>
<evidence type="ECO:0000313" key="3">
    <source>
        <dbReference type="EMBL" id="RJX66408.1"/>
    </source>
</evidence>
<dbReference type="EMBL" id="RAHJ01000020">
    <property type="protein sequence ID" value="RJX66408.1"/>
    <property type="molecule type" value="Genomic_DNA"/>
</dbReference>
<comment type="caution">
    <text evidence="3">The sequence shown here is derived from an EMBL/GenBank/DDBJ whole genome shotgun (WGS) entry which is preliminary data.</text>
</comment>
<dbReference type="Gene3D" id="2.60.40.740">
    <property type="match status" value="1"/>
</dbReference>
<feature type="signal peptide" evidence="1">
    <location>
        <begin position="1"/>
        <end position="25"/>
    </location>
</feature>
<sequence length="352" mass="35134">MKRSLKGLGAASIVALAAVASPAFAAGTQSGTTITNIVTVNYKVGGINQTAEEASDTLTVDRKVNLTVAENGNTTTQVSPGQTSAVTAFTVTNTSNDTLDLGLEVSQLSGGSAAHGGMDTFDVTNLKMYLDVNGDGLLDDGDTLITTGYLDEVAPDTNIKVLVVGDIPVTPETGDVAGVRLTATALAGGSAGSQGAVLTETTGANTSGVDTVFVDTNANGNIARDGKDFATDDYTVLAAALTAVKSSRVISDPQNGTSDPKAIPGAVIQYCIAITNAVGSATATNVVVTDPVPTGLTFVPGSIHVNGTVHSSGVCQGDGSAGGDYTGTTVTGPLTDLAAGQTRTVVFQATVD</sequence>
<evidence type="ECO:0000256" key="1">
    <source>
        <dbReference type="SAM" id="SignalP"/>
    </source>
</evidence>
<dbReference type="NCBIfam" id="TIGR01451">
    <property type="entry name" value="B_ant_repeat"/>
    <property type="match status" value="1"/>
</dbReference>
<dbReference type="Proteomes" id="UP000284322">
    <property type="component" value="Unassembled WGS sequence"/>
</dbReference>
<name>A0A419QZM8_9SPHN</name>
<evidence type="ECO:0000313" key="4">
    <source>
        <dbReference type="Proteomes" id="UP000284322"/>
    </source>
</evidence>
<reference evidence="3 4" key="1">
    <citation type="submission" date="2018-09" db="EMBL/GenBank/DDBJ databases">
        <title>Altererythrobacter sp.Ery1 and Ery12, the genome sequencing of novel strains in genus Alterythrobacter.</title>
        <authorList>
            <person name="Cheng H."/>
            <person name="Wu Y.-H."/>
            <person name="Fang C."/>
            <person name="Xu X.-W."/>
        </authorList>
    </citation>
    <scope>NUCLEOTIDE SEQUENCE [LARGE SCALE GENOMIC DNA]</scope>
    <source>
        <strain evidence="3 4">Ery12</strain>
    </source>
</reference>
<proteinExistence type="predicted"/>
<organism evidence="3 4">
    <name type="scientific">Tsuneonella suprasediminis</name>
    <dbReference type="NCBI Taxonomy" id="2306996"/>
    <lineage>
        <taxon>Bacteria</taxon>
        <taxon>Pseudomonadati</taxon>
        <taxon>Pseudomonadota</taxon>
        <taxon>Alphaproteobacteria</taxon>
        <taxon>Sphingomonadales</taxon>
        <taxon>Erythrobacteraceae</taxon>
        <taxon>Tsuneonella</taxon>
    </lineage>
</organism>
<dbReference type="OrthoDB" id="7389927at2"/>
<dbReference type="SUPFAM" id="SSF49401">
    <property type="entry name" value="Bacterial adhesins"/>
    <property type="match status" value="1"/>
</dbReference>
<gene>
    <name evidence="3" type="ORF">D6858_12930</name>
</gene>
<protein>
    <submittedName>
        <fullName evidence="3">DUF11 domain-containing protein</fullName>
    </submittedName>
</protein>
<dbReference type="RefSeq" id="WP_120111234.1">
    <property type="nucleotide sequence ID" value="NZ_RAHJ01000020.1"/>
</dbReference>
<keyword evidence="1" id="KW-0732">Signal</keyword>
<dbReference type="InterPro" id="IPR001434">
    <property type="entry name" value="OmcB-like_DUF11"/>
</dbReference>
<feature type="domain" description="DUF11" evidence="2">
    <location>
        <begin position="259"/>
        <end position="351"/>
    </location>
</feature>
<accession>A0A419QZM8</accession>
<dbReference type="AlphaFoldDB" id="A0A419QZM8"/>
<keyword evidence="4" id="KW-1185">Reference proteome</keyword>
<dbReference type="InterPro" id="IPR047589">
    <property type="entry name" value="DUF11_rpt"/>
</dbReference>
<dbReference type="Pfam" id="PF01345">
    <property type="entry name" value="DUF11"/>
    <property type="match status" value="1"/>
</dbReference>
<dbReference type="InterPro" id="IPR008966">
    <property type="entry name" value="Adhesion_dom_sf"/>
</dbReference>
<evidence type="ECO:0000259" key="2">
    <source>
        <dbReference type="Pfam" id="PF01345"/>
    </source>
</evidence>